<dbReference type="Pfam" id="PF13426">
    <property type="entry name" value="PAS_9"/>
    <property type="match status" value="1"/>
</dbReference>
<feature type="domain" description="PAS" evidence="2">
    <location>
        <begin position="146"/>
        <end position="190"/>
    </location>
</feature>
<reference evidence="3" key="1">
    <citation type="journal article" date="2014" name="Int. J. Syst. Evol. Microbiol.">
        <title>Complete genome sequence of Corynebacterium casei LMG S-19264T (=DSM 44701T), isolated from a smear-ripened cheese.</title>
        <authorList>
            <consortium name="US DOE Joint Genome Institute (JGI-PGF)"/>
            <person name="Walter F."/>
            <person name="Albersmeier A."/>
            <person name="Kalinowski J."/>
            <person name="Ruckert C."/>
        </authorList>
    </citation>
    <scope>NUCLEOTIDE SEQUENCE</scope>
    <source>
        <strain evidence="3">JCM 4122</strain>
    </source>
</reference>
<reference evidence="3" key="2">
    <citation type="submission" date="2020-09" db="EMBL/GenBank/DDBJ databases">
        <authorList>
            <person name="Sun Q."/>
            <person name="Ohkuma M."/>
        </authorList>
    </citation>
    <scope>NUCLEOTIDE SEQUENCE</scope>
    <source>
        <strain evidence="3">JCM 4122</strain>
    </source>
</reference>
<evidence type="ECO:0000313" key="4">
    <source>
        <dbReference type="Proteomes" id="UP000632849"/>
    </source>
</evidence>
<comment type="caution">
    <text evidence="3">The sequence shown here is derived from an EMBL/GenBank/DDBJ whole genome shotgun (WGS) entry which is preliminary data.</text>
</comment>
<keyword evidence="4" id="KW-1185">Reference proteome</keyword>
<dbReference type="InterPro" id="IPR013767">
    <property type="entry name" value="PAS_fold"/>
</dbReference>
<dbReference type="InterPro" id="IPR052155">
    <property type="entry name" value="Biofilm_reg_signaling"/>
</dbReference>
<protein>
    <recommendedName>
        <fullName evidence="2">PAS domain-containing protein</fullName>
    </recommendedName>
</protein>
<dbReference type="EMBL" id="BNBE01000002">
    <property type="protein sequence ID" value="GHG10503.1"/>
    <property type="molecule type" value="Genomic_DNA"/>
</dbReference>
<organism evidence="3 4">
    <name type="scientific">Streptomyces filamentosus</name>
    <name type="common">Streptomyces roseosporus</name>
    <dbReference type="NCBI Taxonomy" id="67294"/>
    <lineage>
        <taxon>Bacteria</taxon>
        <taxon>Bacillati</taxon>
        <taxon>Actinomycetota</taxon>
        <taxon>Actinomycetes</taxon>
        <taxon>Kitasatosporales</taxon>
        <taxon>Streptomycetaceae</taxon>
        <taxon>Streptomyces</taxon>
    </lineage>
</organism>
<dbReference type="InterPro" id="IPR035965">
    <property type="entry name" value="PAS-like_dom_sf"/>
</dbReference>
<dbReference type="AlphaFoldDB" id="A0A919BTP4"/>
<dbReference type="NCBIfam" id="TIGR00229">
    <property type="entry name" value="sensory_box"/>
    <property type="match status" value="2"/>
</dbReference>
<accession>A0A919BTP4</accession>
<dbReference type="SUPFAM" id="SSF55785">
    <property type="entry name" value="PYP-like sensor domain (PAS domain)"/>
    <property type="match status" value="2"/>
</dbReference>
<evidence type="ECO:0000256" key="1">
    <source>
        <dbReference type="SAM" id="MobiDB-lite"/>
    </source>
</evidence>
<dbReference type="Proteomes" id="UP000632849">
    <property type="component" value="Unassembled WGS sequence"/>
</dbReference>
<dbReference type="PROSITE" id="PS50112">
    <property type="entry name" value="PAS"/>
    <property type="match status" value="1"/>
</dbReference>
<dbReference type="PANTHER" id="PTHR44757">
    <property type="entry name" value="DIGUANYLATE CYCLASE DGCP"/>
    <property type="match status" value="1"/>
</dbReference>
<sequence length="561" mass="59463">MVLPLSRGVARLAAVLDALPDGLVLVNCNGTVVNANTIALGMFETPGTALVGRGLLDLLPTFDSRLIPGSMRRPDPADERGRTKPMRMVARRTDGGEFPVEVTSASLEDGREAYDSYSGYTGDELLMLVVRDLTGTLDTEAELARSQRQTEMILRAASEGVVGTDTDGRVVLVNPAFAQILGYRAGELGGAELHPLILARRADGTPFPYEESPLADTLKSGRKHRVRGQVLWSKGGERVPVDLTTAPVRDGDQLVGAVMTFTDRRPYEELVVRHEAELAEHAERYAALAARHAELTAPRPASRTAGPDPLRTGTAEPPRPAGAAPSVARHPTTLGTILTAAIDKAVVLTGPHRTRFAVHAPPVVVSLDPDRASTALAHLIADASGTASTGTARPQAQPSPRTDTTVVITASPFADRLRIEISGPQAVNDPTHVLVARGIVDAHDGELAVRHHPRGSGLTYVIQIPHTPLPPLLPAAARASVPRTGRPVLSSAASSAVSLPPSPVRAPVAGSWIIGAAVDARRDRTAARTRPYAVPPLPRKASDGEQQRLVDLLARIRQHPA</sequence>
<dbReference type="Gene3D" id="3.30.450.20">
    <property type="entry name" value="PAS domain"/>
    <property type="match status" value="2"/>
</dbReference>
<dbReference type="PANTHER" id="PTHR44757:SF2">
    <property type="entry name" value="BIOFILM ARCHITECTURE MAINTENANCE PROTEIN MBAA"/>
    <property type="match status" value="1"/>
</dbReference>
<dbReference type="Pfam" id="PF00989">
    <property type="entry name" value="PAS"/>
    <property type="match status" value="1"/>
</dbReference>
<evidence type="ECO:0000313" key="3">
    <source>
        <dbReference type="EMBL" id="GHG10503.1"/>
    </source>
</evidence>
<proteinExistence type="predicted"/>
<name>A0A919BTP4_STRFL</name>
<feature type="region of interest" description="Disordered" evidence="1">
    <location>
        <begin position="294"/>
        <end position="329"/>
    </location>
</feature>
<gene>
    <name evidence="3" type="ORF">GCM10017667_49000</name>
</gene>
<evidence type="ECO:0000259" key="2">
    <source>
        <dbReference type="PROSITE" id="PS50112"/>
    </source>
</evidence>
<dbReference type="SMART" id="SM00091">
    <property type="entry name" value="PAS"/>
    <property type="match status" value="2"/>
</dbReference>
<dbReference type="InterPro" id="IPR000014">
    <property type="entry name" value="PAS"/>
</dbReference>
<dbReference type="CDD" id="cd00130">
    <property type="entry name" value="PAS"/>
    <property type="match status" value="2"/>
</dbReference>